<dbReference type="InterPro" id="IPR038905">
    <property type="entry name" value="ARMC2"/>
</dbReference>
<dbReference type="PANTHER" id="PTHR21356">
    <property type="entry name" value="ARMADILLO REPEAT CONTAINING 2"/>
    <property type="match status" value="1"/>
</dbReference>
<dbReference type="InterPro" id="IPR011989">
    <property type="entry name" value="ARM-like"/>
</dbReference>
<dbReference type="Proteomes" id="UP000792457">
    <property type="component" value="Unassembled WGS sequence"/>
</dbReference>
<organism evidence="3 4">
    <name type="scientific">Ladona fulva</name>
    <name type="common">Scarce chaser dragonfly</name>
    <name type="synonym">Libellula fulva</name>
    <dbReference type="NCBI Taxonomy" id="123851"/>
    <lineage>
        <taxon>Eukaryota</taxon>
        <taxon>Metazoa</taxon>
        <taxon>Ecdysozoa</taxon>
        <taxon>Arthropoda</taxon>
        <taxon>Hexapoda</taxon>
        <taxon>Insecta</taxon>
        <taxon>Pterygota</taxon>
        <taxon>Palaeoptera</taxon>
        <taxon>Odonata</taxon>
        <taxon>Epiprocta</taxon>
        <taxon>Anisoptera</taxon>
        <taxon>Libelluloidea</taxon>
        <taxon>Libellulidae</taxon>
        <taxon>Ladona</taxon>
    </lineage>
</organism>
<dbReference type="SUPFAM" id="SSF48371">
    <property type="entry name" value="ARM repeat"/>
    <property type="match status" value="1"/>
</dbReference>
<feature type="non-terminal residue" evidence="3">
    <location>
        <position position="460"/>
    </location>
</feature>
<feature type="region of interest" description="Disordered" evidence="1">
    <location>
        <begin position="100"/>
        <end position="133"/>
    </location>
</feature>
<dbReference type="AlphaFoldDB" id="A0A8K0NYZ7"/>
<dbReference type="PANTHER" id="PTHR21356:SF1">
    <property type="entry name" value="ARMADILLO REPEAT-CONTAINING PROTEIN 2"/>
    <property type="match status" value="1"/>
</dbReference>
<protein>
    <recommendedName>
        <fullName evidence="5">Armadillo repeat-containing protein 2</fullName>
    </recommendedName>
</protein>
<reference evidence="3" key="1">
    <citation type="submission" date="2013-04" db="EMBL/GenBank/DDBJ databases">
        <authorList>
            <person name="Qu J."/>
            <person name="Murali S.C."/>
            <person name="Bandaranaike D."/>
            <person name="Bellair M."/>
            <person name="Blankenburg K."/>
            <person name="Chao H."/>
            <person name="Dinh H."/>
            <person name="Doddapaneni H."/>
            <person name="Downs B."/>
            <person name="Dugan-Rocha S."/>
            <person name="Elkadiri S."/>
            <person name="Gnanaolivu R.D."/>
            <person name="Hernandez B."/>
            <person name="Javaid M."/>
            <person name="Jayaseelan J.C."/>
            <person name="Lee S."/>
            <person name="Li M."/>
            <person name="Ming W."/>
            <person name="Munidasa M."/>
            <person name="Muniz J."/>
            <person name="Nguyen L."/>
            <person name="Ongeri F."/>
            <person name="Osuji N."/>
            <person name="Pu L.-L."/>
            <person name="Puazo M."/>
            <person name="Qu C."/>
            <person name="Quiroz J."/>
            <person name="Raj R."/>
            <person name="Weissenberger G."/>
            <person name="Xin Y."/>
            <person name="Zou X."/>
            <person name="Han Y."/>
            <person name="Richards S."/>
            <person name="Worley K."/>
            <person name="Muzny D."/>
            <person name="Gibbs R."/>
        </authorList>
    </citation>
    <scope>NUCLEOTIDE SEQUENCE</scope>
    <source>
        <strain evidence="3">Sampled in the wild</strain>
    </source>
</reference>
<feature type="signal peptide" evidence="2">
    <location>
        <begin position="1"/>
        <end position="28"/>
    </location>
</feature>
<name>A0A8K0NYZ7_LADFU</name>
<dbReference type="Gene3D" id="1.25.10.10">
    <property type="entry name" value="Leucine-rich Repeat Variant"/>
    <property type="match status" value="1"/>
</dbReference>
<evidence type="ECO:0000313" key="4">
    <source>
        <dbReference type="Proteomes" id="UP000792457"/>
    </source>
</evidence>
<dbReference type="EMBL" id="KZ308221">
    <property type="protein sequence ID" value="KAG8225019.1"/>
    <property type="molecule type" value="Genomic_DNA"/>
</dbReference>
<keyword evidence="4" id="KW-1185">Reference proteome</keyword>
<evidence type="ECO:0000256" key="1">
    <source>
        <dbReference type="SAM" id="MobiDB-lite"/>
    </source>
</evidence>
<dbReference type="InterPro" id="IPR016024">
    <property type="entry name" value="ARM-type_fold"/>
</dbReference>
<evidence type="ECO:0000313" key="3">
    <source>
        <dbReference type="EMBL" id="KAG8225019.1"/>
    </source>
</evidence>
<comment type="caution">
    <text evidence="3">The sequence shown here is derived from an EMBL/GenBank/DDBJ whole genome shotgun (WGS) entry which is preliminary data.</text>
</comment>
<accession>A0A8K0NYZ7</accession>
<feature type="chain" id="PRO_5035438780" description="Armadillo repeat-containing protein 2" evidence="2">
    <location>
        <begin position="29"/>
        <end position="460"/>
    </location>
</feature>
<proteinExistence type="predicted"/>
<sequence>MSCQIQLLQRLNIHLYFVLYFILLLVPEEDEEKTENFNSGQKLNQNFSKRCFNPQSNSGDKKPNLLCENNFNLEKNSFTKSDENASAICEPYSKSLQGHSKNFASPSDEINATSEGNHCKSTPNNSHKSNGLTQNQSCSKFVQSLSSQELDTNHQLVKITQILYTEAGYENNESKVISIIQHLYESLETNGLLGCKLSSKTKTQILRSLYKFVERSNEELLLEVAHVVLALCVTGSNLAGVCKLIFKVSRNDKNDHLFMKGNLLELFVNALGTAEPMEDAEACIYGYGAIKFLTMNSSLLKKLLNFGTLELMVLHMKVINKWRVDEGQISEQTSHALFQLTGALRNVAGEEEDPFPNAFVSSGVIKELCSTIQIFSCDLDIISNVSRTLSILSTHDICCSAIIEHENSLRTVIKLLKKYPGRQDIVVRLCYVLGNLMAKSDKARLEFYSEEEAFSCLINL</sequence>
<evidence type="ECO:0008006" key="5">
    <source>
        <dbReference type="Google" id="ProtNLM"/>
    </source>
</evidence>
<dbReference type="OrthoDB" id="247006at2759"/>
<dbReference type="GO" id="GO:0044782">
    <property type="term" value="P:cilium organization"/>
    <property type="evidence" value="ECO:0007669"/>
    <property type="project" value="TreeGrafter"/>
</dbReference>
<gene>
    <name evidence="3" type="ORF">J437_LFUL006030</name>
</gene>
<keyword evidence="2" id="KW-0732">Signal</keyword>
<evidence type="ECO:0000256" key="2">
    <source>
        <dbReference type="SAM" id="SignalP"/>
    </source>
</evidence>
<reference evidence="3" key="2">
    <citation type="submission" date="2017-10" db="EMBL/GenBank/DDBJ databases">
        <title>Ladona fulva Genome sequencing and assembly.</title>
        <authorList>
            <person name="Murali S."/>
            <person name="Richards S."/>
            <person name="Bandaranaike D."/>
            <person name="Bellair M."/>
            <person name="Blankenburg K."/>
            <person name="Chao H."/>
            <person name="Dinh H."/>
            <person name="Doddapaneni H."/>
            <person name="Dugan-Rocha S."/>
            <person name="Elkadiri S."/>
            <person name="Gnanaolivu R."/>
            <person name="Hernandez B."/>
            <person name="Skinner E."/>
            <person name="Javaid M."/>
            <person name="Lee S."/>
            <person name="Li M."/>
            <person name="Ming W."/>
            <person name="Munidasa M."/>
            <person name="Muniz J."/>
            <person name="Nguyen L."/>
            <person name="Hughes D."/>
            <person name="Osuji N."/>
            <person name="Pu L.-L."/>
            <person name="Puazo M."/>
            <person name="Qu C."/>
            <person name="Quiroz J."/>
            <person name="Raj R."/>
            <person name="Weissenberger G."/>
            <person name="Xin Y."/>
            <person name="Zou X."/>
            <person name="Han Y."/>
            <person name="Worley K."/>
            <person name="Muzny D."/>
            <person name="Gibbs R."/>
        </authorList>
    </citation>
    <scope>NUCLEOTIDE SEQUENCE</scope>
    <source>
        <strain evidence="3">Sampled in the wild</strain>
    </source>
</reference>